<dbReference type="SUPFAM" id="SSF75005">
    <property type="entry name" value="Arabinanase/levansucrase/invertase"/>
    <property type="match status" value="1"/>
</dbReference>
<dbReference type="InterPro" id="IPR023296">
    <property type="entry name" value="Glyco_hydro_beta-prop_sf"/>
</dbReference>
<dbReference type="Pfam" id="PF24793">
    <property type="entry name" value="GINT1_N"/>
    <property type="match status" value="1"/>
</dbReference>
<gene>
    <name evidence="4" type="ORF">F4695_003181</name>
</gene>
<dbReference type="InterPro" id="IPR052176">
    <property type="entry name" value="Glycosyl_Hydrlase_43_Enz"/>
</dbReference>
<dbReference type="PANTHER" id="PTHR43772">
    <property type="entry name" value="ENDO-1,4-BETA-XYLANASE"/>
    <property type="match status" value="1"/>
</dbReference>
<keyword evidence="5" id="KW-1185">Reference proteome</keyword>
<protein>
    <recommendedName>
        <fullName evidence="3">Glucosamine inositolphosphorylceramide transferase 1 N-terminal domain-containing protein</fullName>
    </recommendedName>
</protein>
<dbReference type="AlphaFoldDB" id="A0A7X0JN51"/>
<evidence type="ECO:0000313" key="5">
    <source>
        <dbReference type="Proteomes" id="UP000585437"/>
    </source>
</evidence>
<evidence type="ECO:0000313" key="4">
    <source>
        <dbReference type="EMBL" id="MBB6509797.1"/>
    </source>
</evidence>
<organism evidence="4 5">
    <name type="scientific">Rhizobium soli</name>
    <dbReference type="NCBI Taxonomy" id="424798"/>
    <lineage>
        <taxon>Bacteria</taxon>
        <taxon>Pseudomonadati</taxon>
        <taxon>Pseudomonadota</taxon>
        <taxon>Alphaproteobacteria</taxon>
        <taxon>Hyphomicrobiales</taxon>
        <taxon>Rhizobiaceae</taxon>
        <taxon>Rhizobium/Agrobacterium group</taxon>
        <taxon>Rhizobium</taxon>
    </lineage>
</organism>
<dbReference type="PANTHER" id="PTHR43772:SF2">
    <property type="entry name" value="PUTATIVE (AFU_ORTHOLOGUE AFUA_2G04480)-RELATED"/>
    <property type="match status" value="1"/>
</dbReference>
<keyword evidence="1" id="KW-0624">Polysaccharide degradation</keyword>
<reference evidence="4 5" key="1">
    <citation type="submission" date="2020-08" db="EMBL/GenBank/DDBJ databases">
        <title>The Agave Microbiome: Exploring the role of microbial communities in plant adaptations to desert environments.</title>
        <authorList>
            <person name="Partida-Martinez L.P."/>
        </authorList>
    </citation>
    <scope>NUCLEOTIDE SEQUENCE [LARGE SCALE GENOMIC DNA]</scope>
    <source>
        <strain evidence="4 5">AS3.12</strain>
    </source>
</reference>
<evidence type="ECO:0000256" key="1">
    <source>
        <dbReference type="ARBA" id="ARBA00022651"/>
    </source>
</evidence>
<sequence>MDSVSNSVPPLNIEIVAERSSTSAWIQWLCRRLEQRAAGTTVRLQLVQGADQAAQPALESLLQLEKMVLRRHQPCLCDRIEPDALADWRTRSDNAAPDIVIDLTSNRSASPRSTRIYRPLFNGHAGEFGLASALFFEGTPHIEIECTLPSGERWIVADGFASLEAAAGIGGAMEAVWSRTAILLIKALPEEPRAPRIADNTAQPHARAITRKVVTVRSAKMLASAAARAAYRLCCHAPHWRIGWRRVTSDNDVWQRRDLGGTPWEVLADPIDHFYADPFPFRWQGKDYLFFEDLDQKTQKGIISVVEFDEQGRPGPAIPVLEESWHLSYPFLIEADGEIWMVPEASLSGEISIYRATRFPFGWEKHATLVSGIEAADATIIQHAGKFWMFAVTRDGIGGYSDTLCLWSAETLLGPWRPHAANPLVINDRSARPAGNMIWRDGKLLRPVQDCRNGYGAALSLAEVTRLDDERFDQVIVKHLSPGKHWPGRKLHTLNGNGYMEAIDGSIIRPKWSFAAGIVDSFYKPGA</sequence>
<evidence type="ECO:0000256" key="2">
    <source>
        <dbReference type="ARBA" id="ARBA00023277"/>
    </source>
</evidence>
<name>A0A7X0JN51_9HYPH</name>
<comment type="caution">
    <text evidence="4">The sequence shown here is derived from an EMBL/GenBank/DDBJ whole genome shotgun (WGS) entry which is preliminary data.</text>
</comment>
<dbReference type="RefSeq" id="WP_184655225.1">
    <property type="nucleotide sequence ID" value="NZ_JACHBU010000006.1"/>
</dbReference>
<keyword evidence="2" id="KW-0119">Carbohydrate metabolism</keyword>
<keyword evidence="1" id="KW-0858">Xylan degradation</keyword>
<dbReference type="EMBL" id="JACHBU010000006">
    <property type="protein sequence ID" value="MBB6509797.1"/>
    <property type="molecule type" value="Genomic_DNA"/>
</dbReference>
<evidence type="ECO:0000259" key="3">
    <source>
        <dbReference type="Pfam" id="PF24793"/>
    </source>
</evidence>
<dbReference type="Gene3D" id="2.115.10.20">
    <property type="entry name" value="Glycosyl hydrolase domain, family 43"/>
    <property type="match status" value="1"/>
</dbReference>
<dbReference type="Proteomes" id="UP000585437">
    <property type="component" value="Unassembled WGS sequence"/>
</dbReference>
<accession>A0A7X0JN51</accession>
<dbReference type="InterPro" id="IPR056442">
    <property type="entry name" value="GINT1_N"/>
</dbReference>
<proteinExistence type="predicted"/>
<feature type="domain" description="Glucosamine inositolphosphorylceramide transferase 1 N-terminal" evidence="3">
    <location>
        <begin position="273"/>
        <end position="494"/>
    </location>
</feature>
<dbReference type="GO" id="GO:0045493">
    <property type="term" value="P:xylan catabolic process"/>
    <property type="evidence" value="ECO:0007669"/>
    <property type="project" value="UniProtKB-KW"/>
</dbReference>